<reference evidence="2" key="1">
    <citation type="journal article" date="2020" name="Nature">
        <title>Giant virus diversity and host interactions through global metagenomics.</title>
        <authorList>
            <person name="Schulz F."/>
            <person name="Roux S."/>
            <person name="Paez-Espino D."/>
            <person name="Jungbluth S."/>
            <person name="Walsh D.A."/>
            <person name="Denef V.J."/>
            <person name="McMahon K.D."/>
            <person name="Konstantinidis K.T."/>
            <person name="Eloe-Fadrosh E.A."/>
            <person name="Kyrpides N.C."/>
            <person name="Woyke T."/>
        </authorList>
    </citation>
    <scope>NUCLEOTIDE SEQUENCE</scope>
    <source>
        <strain evidence="2">GVMAG-M-3300023179-71</strain>
    </source>
</reference>
<organism evidence="2">
    <name type="scientific">viral metagenome</name>
    <dbReference type="NCBI Taxonomy" id="1070528"/>
    <lineage>
        <taxon>unclassified sequences</taxon>
        <taxon>metagenomes</taxon>
        <taxon>organismal metagenomes</taxon>
    </lineage>
</organism>
<dbReference type="EMBL" id="MN739885">
    <property type="protein sequence ID" value="QHT75969.1"/>
    <property type="molecule type" value="Genomic_DNA"/>
</dbReference>
<accession>A0A6C0H671</accession>
<feature type="transmembrane region" description="Helical" evidence="1">
    <location>
        <begin position="127"/>
        <end position="155"/>
    </location>
</feature>
<keyword evidence="1" id="KW-0812">Transmembrane</keyword>
<evidence type="ECO:0000313" key="2">
    <source>
        <dbReference type="EMBL" id="QHT75969.1"/>
    </source>
</evidence>
<feature type="transmembrane region" description="Helical" evidence="1">
    <location>
        <begin position="226"/>
        <end position="259"/>
    </location>
</feature>
<feature type="transmembrane region" description="Helical" evidence="1">
    <location>
        <begin position="17"/>
        <end position="36"/>
    </location>
</feature>
<evidence type="ECO:0000256" key="1">
    <source>
        <dbReference type="SAM" id="Phobius"/>
    </source>
</evidence>
<sequence length="276" mass="32810">MGTNNEENKWKTFIEKIGIKIMTLIGSIIIGTYILYLSRLSDSNIFSIFTDTPIDPKITKILETGECIWNNEFIKYDANNDWYIKWLSESTNNNMFQHYFKSIIKETINPIFWILKQLNFKEKGWEFVSIIILFISLTFNIILIIIISIISYLVAIVKVPIKILCFEKDWNMFDKIWLLFYIVCFLIFGIPIVGLVTMIYFFYIINKLNENFTYWSFLTNILKYKFIIPIILLLINFFVTIGTTFGWVYTLVLIPILYLFTSNYKIPNPEYPFECK</sequence>
<keyword evidence="1" id="KW-1133">Transmembrane helix</keyword>
<proteinExistence type="predicted"/>
<keyword evidence="1" id="KW-0472">Membrane</keyword>
<dbReference type="AlphaFoldDB" id="A0A6C0H671"/>
<name>A0A6C0H671_9ZZZZ</name>
<feature type="transmembrane region" description="Helical" evidence="1">
    <location>
        <begin position="176"/>
        <end position="206"/>
    </location>
</feature>
<protein>
    <submittedName>
        <fullName evidence="2">Uncharacterized protein</fullName>
    </submittedName>
</protein>